<dbReference type="Proteomes" id="UP000295375">
    <property type="component" value="Unassembled WGS sequence"/>
</dbReference>
<dbReference type="OrthoDB" id="9554254at2"/>
<accession>A0A4R6UKC0</accession>
<reference evidence="2 3" key="1">
    <citation type="submission" date="2019-03" db="EMBL/GenBank/DDBJ databases">
        <title>Genomic Encyclopedia of Type Strains, Phase IV (KMG-IV): sequencing the most valuable type-strain genomes for metagenomic binning, comparative biology and taxonomic classification.</title>
        <authorList>
            <person name="Goeker M."/>
        </authorList>
    </citation>
    <scope>NUCLEOTIDE SEQUENCE [LARGE SCALE GENOMIC DNA]</scope>
    <source>
        <strain evidence="2 3">DSM 103792</strain>
    </source>
</reference>
<evidence type="ECO:0000256" key="1">
    <source>
        <dbReference type="SAM" id="Phobius"/>
    </source>
</evidence>
<keyword evidence="1" id="KW-0812">Transmembrane</keyword>
<feature type="transmembrane region" description="Helical" evidence="1">
    <location>
        <begin position="36"/>
        <end position="56"/>
    </location>
</feature>
<dbReference type="EMBL" id="SNYM01000016">
    <property type="protein sequence ID" value="TDQ45929.1"/>
    <property type="molecule type" value="Genomic_DNA"/>
</dbReference>
<name>A0A4R6UKC0_9GAMM</name>
<organism evidence="2 3">
    <name type="scientific">Permianibacter aggregans</name>
    <dbReference type="NCBI Taxonomy" id="1510150"/>
    <lineage>
        <taxon>Bacteria</taxon>
        <taxon>Pseudomonadati</taxon>
        <taxon>Pseudomonadota</taxon>
        <taxon>Gammaproteobacteria</taxon>
        <taxon>Pseudomonadales</taxon>
        <taxon>Pseudomonadaceae</taxon>
        <taxon>Permianibacter</taxon>
    </lineage>
</organism>
<comment type="caution">
    <text evidence="2">The sequence shown here is derived from an EMBL/GenBank/DDBJ whole genome shotgun (WGS) entry which is preliminary data.</text>
</comment>
<dbReference type="AlphaFoldDB" id="A0A4R6UKC0"/>
<evidence type="ECO:0000313" key="2">
    <source>
        <dbReference type="EMBL" id="TDQ45929.1"/>
    </source>
</evidence>
<feature type="transmembrane region" description="Helical" evidence="1">
    <location>
        <begin position="68"/>
        <end position="93"/>
    </location>
</feature>
<evidence type="ECO:0000313" key="3">
    <source>
        <dbReference type="Proteomes" id="UP000295375"/>
    </source>
</evidence>
<keyword evidence="1" id="KW-0472">Membrane</keyword>
<protein>
    <submittedName>
        <fullName evidence="2">Uncharacterized protein</fullName>
    </submittedName>
</protein>
<feature type="transmembrane region" description="Helical" evidence="1">
    <location>
        <begin position="149"/>
        <end position="174"/>
    </location>
</feature>
<gene>
    <name evidence="2" type="ORF">EV696_11632</name>
</gene>
<proteinExistence type="predicted"/>
<sequence>MRTLPEKYLSEIAIPKDVYDIDLVVLDRYQGFSAELLRLALLGLAGYGFLIGNIVFKMQTKDGALPYLNAFIGSWPLLAVGALSLALAAMMALGHRYFSTDSLTHQVRRLRLRKRLEELKHKPEERERLEQIIAHESQSLMSDLNRCRWLLLGASISLLVGAAGVALSFALTLAA</sequence>
<keyword evidence="1" id="KW-1133">Transmembrane helix</keyword>
<keyword evidence="3" id="KW-1185">Reference proteome</keyword>
<dbReference type="RefSeq" id="WP_133592290.1">
    <property type="nucleotide sequence ID" value="NZ_CP037953.1"/>
</dbReference>